<comment type="caution">
    <text evidence="1">The sequence shown here is derived from an EMBL/GenBank/DDBJ whole genome shotgun (WGS) entry which is preliminary data.</text>
</comment>
<proteinExistence type="predicted"/>
<name>A0AAV9MYP5_9EURO</name>
<dbReference type="Proteomes" id="UP001358417">
    <property type="component" value="Unassembled WGS sequence"/>
</dbReference>
<sequence>MATPTSNTEWPSPALAEPVKVLINRAFETADLKAEDCGERVAREVFVPTGKMVINKKTFAGSQAIADLQNASWKVLQARTHRIHKVFRAGPADDTFMFFGTASWTFNNGAYVEAPFANRWIIEGADTDDPKIVLFQAFADMSGFDAEAKRQQT</sequence>
<protein>
    <recommendedName>
        <fullName evidence="3">SnoaL-like domain-containing protein</fullName>
    </recommendedName>
</protein>
<accession>A0AAV9MYP5</accession>
<evidence type="ECO:0008006" key="3">
    <source>
        <dbReference type="Google" id="ProtNLM"/>
    </source>
</evidence>
<organism evidence="1 2">
    <name type="scientific">Exophiala bonariae</name>
    <dbReference type="NCBI Taxonomy" id="1690606"/>
    <lineage>
        <taxon>Eukaryota</taxon>
        <taxon>Fungi</taxon>
        <taxon>Dikarya</taxon>
        <taxon>Ascomycota</taxon>
        <taxon>Pezizomycotina</taxon>
        <taxon>Eurotiomycetes</taxon>
        <taxon>Chaetothyriomycetidae</taxon>
        <taxon>Chaetothyriales</taxon>
        <taxon>Herpotrichiellaceae</taxon>
        <taxon>Exophiala</taxon>
    </lineage>
</organism>
<dbReference type="InterPro" id="IPR032710">
    <property type="entry name" value="NTF2-like_dom_sf"/>
</dbReference>
<evidence type="ECO:0000313" key="1">
    <source>
        <dbReference type="EMBL" id="KAK5046843.1"/>
    </source>
</evidence>
<dbReference type="SUPFAM" id="SSF54427">
    <property type="entry name" value="NTF2-like"/>
    <property type="match status" value="1"/>
</dbReference>
<evidence type="ECO:0000313" key="2">
    <source>
        <dbReference type="Proteomes" id="UP001358417"/>
    </source>
</evidence>
<dbReference type="GeneID" id="89975363"/>
<keyword evidence="2" id="KW-1185">Reference proteome</keyword>
<dbReference type="EMBL" id="JAVRRD010000028">
    <property type="protein sequence ID" value="KAK5046843.1"/>
    <property type="molecule type" value="Genomic_DNA"/>
</dbReference>
<gene>
    <name evidence="1" type="ORF">LTR84_007197</name>
</gene>
<reference evidence="1 2" key="1">
    <citation type="submission" date="2023-08" db="EMBL/GenBank/DDBJ databases">
        <title>Black Yeasts Isolated from many extreme environments.</title>
        <authorList>
            <person name="Coleine C."/>
            <person name="Stajich J.E."/>
            <person name="Selbmann L."/>
        </authorList>
    </citation>
    <scope>NUCLEOTIDE SEQUENCE [LARGE SCALE GENOMIC DNA]</scope>
    <source>
        <strain evidence="1 2">CCFEE 5792</strain>
    </source>
</reference>
<dbReference type="RefSeq" id="XP_064702416.1">
    <property type="nucleotide sequence ID" value="XM_064850750.1"/>
</dbReference>
<dbReference type="AlphaFoldDB" id="A0AAV9MYP5"/>